<keyword evidence="2" id="KW-1185">Reference proteome</keyword>
<dbReference type="EMBL" id="JANSHE010007830">
    <property type="protein sequence ID" value="KAJ2955983.1"/>
    <property type="molecule type" value="Genomic_DNA"/>
</dbReference>
<evidence type="ECO:0000313" key="2">
    <source>
        <dbReference type="Proteomes" id="UP001144978"/>
    </source>
</evidence>
<sequence length="238" mass="25852">MHAECYSTRCQRNRNRFHVPFLPTSGAHSLGRPCTRLRSPSPSASPGSRPASRFDAFALASCRNRLGPPLPSLPFRPILARSLRSASLPDNVIRPGTPIFPPSSHPSRPPSLIIPFSARLSPVSSLLDFAQAPMHAGTKSATHRASDRRLRTRTRHRSFGPMPQCHTARMSGIRSSAEPSTVATNHTYLILPAGTARCHLQIQPPRCPLQSYNGQHADGARHAASASGLLLSLHHTDP</sequence>
<protein>
    <submittedName>
        <fullName evidence="1">Uncharacterized protein</fullName>
    </submittedName>
</protein>
<gene>
    <name evidence="1" type="ORF">NUW54_g14694</name>
</gene>
<reference evidence="1" key="1">
    <citation type="submission" date="2022-08" db="EMBL/GenBank/DDBJ databases">
        <title>Genome Sequence of Pycnoporus sanguineus.</title>
        <authorList>
            <person name="Buettner E."/>
        </authorList>
    </citation>
    <scope>NUCLEOTIDE SEQUENCE</scope>
    <source>
        <strain evidence="1">CG-C14</strain>
    </source>
</reference>
<dbReference type="Proteomes" id="UP001144978">
    <property type="component" value="Unassembled WGS sequence"/>
</dbReference>
<comment type="caution">
    <text evidence="1">The sequence shown here is derived from an EMBL/GenBank/DDBJ whole genome shotgun (WGS) entry which is preliminary data.</text>
</comment>
<evidence type="ECO:0000313" key="1">
    <source>
        <dbReference type="EMBL" id="KAJ2955983.1"/>
    </source>
</evidence>
<name>A0ACC1MAR4_9APHY</name>
<proteinExistence type="predicted"/>
<organism evidence="1 2">
    <name type="scientific">Trametes sanguinea</name>
    <dbReference type="NCBI Taxonomy" id="158606"/>
    <lineage>
        <taxon>Eukaryota</taxon>
        <taxon>Fungi</taxon>
        <taxon>Dikarya</taxon>
        <taxon>Basidiomycota</taxon>
        <taxon>Agaricomycotina</taxon>
        <taxon>Agaricomycetes</taxon>
        <taxon>Polyporales</taxon>
        <taxon>Polyporaceae</taxon>
        <taxon>Trametes</taxon>
    </lineage>
</organism>
<accession>A0ACC1MAR4</accession>